<reference evidence="1 2" key="1">
    <citation type="journal article" date="2020" name="BMC Genomics">
        <title>Intraspecific diversification of the crop wild relative Brassica cretica Lam. using demographic model selection.</title>
        <authorList>
            <person name="Kioukis A."/>
            <person name="Michalopoulou V.A."/>
            <person name="Briers L."/>
            <person name="Pirintsos S."/>
            <person name="Studholme D.J."/>
            <person name="Pavlidis P."/>
            <person name="Sarris P.F."/>
        </authorList>
    </citation>
    <scope>NUCLEOTIDE SEQUENCE [LARGE SCALE GENOMIC DNA]</scope>
    <source>
        <strain evidence="2">cv. PFS-1207/04</strain>
    </source>
</reference>
<dbReference type="Proteomes" id="UP000266723">
    <property type="component" value="Unassembled WGS sequence"/>
</dbReference>
<organism evidence="1 2">
    <name type="scientific">Brassica cretica</name>
    <name type="common">Mustard</name>
    <dbReference type="NCBI Taxonomy" id="69181"/>
    <lineage>
        <taxon>Eukaryota</taxon>
        <taxon>Viridiplantae</taxon>
        <taxon>Streptophyta</taxon>
        <taxon>Embryophyta</taxon>
        <taxon>Tracheophyta</taxon>
        <taxon>Spermatophyta</taxon>
        <taxon>Magnoliopsida</taxon>
        <taxon>eudicotyledons</taxon>
        <taxon>Gunneridae</taxon>
        <taxon>Pentapetalae</taxon>
        <taxon>rosids</taxon>
        <taxon>malvids</taxon>
        <taxon>Brassicales</taxon>
        <taxon>Brassicaceae</taxon>
        <taxon>Brassiceae</taxon>
        <taxon>Brassica</taxon>
    </lineage>
</organism>
<evidence type="ECO:0000313" key="2">
    <source>
        <dbReference type="Proteomes" id="UP000266723"/>
    </source>
</evidence>
<keyword evidence="2" id="KW-1185">Reference proteome</keyword>
<comment type="caution">
    <text evidence="1">The sequence shown here is derived from an EMBL/GenBank/DDBJ whole genome shotgun (WGS) entry which is preliminary data.</text>
</comment>
<dbReference type="EMBL" id="QGKV02002055">
    <property type="protein sequence ID" value="KAF3497185.1"/>
    <property type="molecule type" value="Genomic_DNA"/>
</dbReference>
<protein>
    <submittedName>
        <fullName evidence="1">Uncharacterized protein</fullName>
    </submittedName>
</protein>
<evidence type="ECO:0000313" key="1">
    <source>
        <dbReference type="EMBL" id="KAF3497185.1"/>
    </source>
</evidence>
<name>A0ABQ7AHX1_BRACR</name>
<gene>
    <name evidence="1" type="ORF">DY000_02057968</name>
</gene>
<proteinExistence type="predicted"/>
<sequence>MYGSRCVFPLFWVSNRSFLVPGDGASSDPSAPTYDSRGGDSLCSVLPAFVYIHVIFYPMKTKLFGVNLLSSIDSLVLQMRSQPKLIDALRLKWLRR</sequence>
<accession>A0ABQ7AHX1</accession>